<organism evidence="5 6">
    <name type="scientific">Neofusicoccum ribis</name>
    <dbReference type="NCBI Taxonomy" id="45134"/>
    <lineage>
        <taxon>Eukaryota</taxon>
        <taxon>Fungi</taxon>
        <taxon>Dikarya</taxon>
        <taxon>Ascomycota</taxon>
        <taxon>Pezizomycotina</taxon>
        <taxon>Dothideomycetes</taxon>
        <taxon>Dothideomycetes incertae sedis</taxon>
        <taxon>Botryosphaeriales</taxon>
        <taxon>Botryosphaeriaceae</taxon>
        <taxon>Neofusicoccum</taxon>
    </lineage>
</organism>
<evidence type="ECO:0000313" key="6">
    <source>
        <dbReference type="Proteomes" id="UP001521116"/>
    </source>
</evidence>
<name>A0ABR3SA37_9PEZI</name>
<evidence type="ECO:0000313" key="5">
    <source>
        <dbReference type="EMBL" id="KAL1614896.1"/>
    </source>
</evidence>
<dbReference type="Proteomes" id="UP001521116">
    <property type="component" value="Unassembled WGS sequence"/>
</dbReference>
<gene>
    <name evidence="5" type="ORF">SLS56_011992</name>
</gene>
<accession>A0ABR3SA37</accession>
<dbReference type="SUPFAM" id="SSF51735">
    <property type="entry name" value="NAD(P)-binding Rossmann-fold domains"/>
    <property type="match status" value="1"/>
</dbReference>
<reference evidence="5 6" key="1">
    <citation type="submission" date="2024-02" db="EMBL/GenBank/DDBJ databases">
        <title>De novo assembly and annotation of 12 fungi associated with fruit tree decline syndrome in Ontario, Canada.</title>
        <authorList>
            <person name="Sulman M."/>
            <person name="Ellouze W."/>
            <person name="Ilyukhin E."/>
        </authorList>
    </citation>
    <scope>NUCLEOTIDE SEQUENCE [LARGE SCALE GENOMIC DNA]</scope>
    <source>
        <strain evidence="5 6">M1-105</strain>
    </source>
</reference>
<dbReference type="PANTHER" id="PTHR24320">
    <property type="entry name" value="RETINOL DEHYDROGENASE"/>
    <property type="match status" value="1"/>
</dbReference>
<evidence type="ECO:0000256" key="2">
    <source>
        <dbReference type="ARBA" id="ARBA00022857"/>
    </source>
</evidence>
<dbReference type="PRINTS" id="PR00080">
    <property type="entry name" value="SDRFAMILY"/>
</dbReference>
<evidence type="ECO:0000256" key="3">
    <source>
        <dbReference type="ARBA" id="ARBA00023002"/>
    </source>
</evidence>
<protein>
    <submittedName>
        <fullName evidence="5">Uncharacterized protein</fullName>
    </submittedName>
</protein>
<dbReference type="PANTHER" id="PTHR24320:SF282">
    <property type="entry name" value="WW DOMAIN-CONTAINING OXIDOREDUCTASE"/>
    <property type="match status" value="1"/>
</dbReference>
<dbReference type="EMBL" id="JAJVDC020000352">
    <property type="protein sequence ID" value="KAL1614896.1"/>
    <property type="molecule type" value="Genomic_DNA"/>
</dbReference>
<dbReference type="Gene3D" id="3.40.50.720">
    <property type="entry name" value="NAD(P)-binding Rossmann-like Domain"/>
    <property type="match status" value="1"/>
</dbReference>
<proteinExistence type="inferred from homology"/>
<evidence type="ECO:0000256" key="1">
    <source>
        <dbReference type="ARBA" id="ARBA00006484"/>
    </source>
</evidence>
<evidence type="ECO:0000256" key="4">
    <source>
        <dbReference type="RuleBase" id="RU000363"/>
    </source>
</evidence>
<keyword evidence="2" id="KW-0521">NADP</keyword>
<dbReference type="PRINTS" id="PR00081">
    <property type="entry name" value="GDHRDH"/>
</dbReference>
<dbReference type="Pfam" id="PF00106">
    <property type="entry name" value="adh_short"/>
    <property type="match status" value="1"/>
</dbReference>
<keyword evidence="3" id="KW-0560">Oxidoreductase</keyword>
<dbReference type="InterPro" id="IPR002347">
    <property type="entry name" value="SDR_fam"/>
</dbReference>
<keyword evidence="6" id="KW-1185">Reference proteome</keyword>
<dbReference type="InterPro" id="IPR036291">
    <property type="entry name" value="NAD(P)-bd_dom_sf"/>
</dbReference>
<comment type="caution">
    <text evidence="5">The sequence shown here is derived from an EMBL/GenBank/DDBJ whole genome shotgun (WGS) entry which is preliminary data.</text>
</comment>
<comment type="similarity">
    <text evidence="1 4">Belongs to the short-chain dehydrogenases/reductases (SDR) family.</text>
</comment>
<sequence>MFFRRGAVFDPDQDIPDLAGKVILVTGGNNGLGKETIRQLAKHNPSQIYLGARSAAKAAAAIADIKTATPAAAITVLEIDLASLSSVARAAKTLAALTPRLDLLVNNAGVFATPPGLTEDGYELQSGTNHVGPALLTLLLLPLLAAAPDARVVTISSALHTSAPAPGLRLNEVKTPMDDVGTVARYGQSKLANLLFTRALAKRNPNVTAVAVHPGIVRTGIVDGPMEHPIMARLFKLVGRMAFVDVETGTLGQLWASVAAKGEVQSGAMYNPVGKLFEGRRSKKDQEMEEELWEWTVRELKGKGFLEG</sequence>